<dbReference type="PANTHER" id="PTHR42893:SF46">
    <property type="entry name" value="PROTEIN DETOXIFICATION 44, CHLOROPLASTIC"/>
    <property type="match status" value="1"/>
</dbReference>
<comment type="similarity">
    <text evidence="2">Belongs to the multi antimicrobial extrusion (MATE) (TC 2.A.66.1) family.</text>
</comment>
<evidence type="ECO:0000313" key="7">
    <source>
        <dbReference type="EMBL" id="MDH7890521.1"/>
    </source>
</evidence>
<dbReference type="PANTHER" id="PTHR42893">
    <property type="entry name" value="PROTEIN DETOXIFICATION 44, CHLOROPLASTIC-RELATED"/>
    <property type="match status" value="1"/>
</dbReference>
<gene>
    <name evidence="8" type="ORF">OB936_07095</name>
    <name evidence="7" type="ORF">OB951_07950</name>
</gene>
<evidence type="ECO:0000256" key="2">
    <source>
        <dbReference type="ARBA" id="ARBA00010199"/>
    </source>
</evidence>
<keyword evidence="3 6" id="KW-0812">Transmembrane</keyword>
<dbReference type="InterPro" id="IPR002528">
    <property type="entry name" value="MATE_fam"/>
</dbReference>
<accession>A0AA43T6U3</accession>
<feature type="transmembrane region" description="Helical" evidence="6">
    <location>
        <begin position="323"/>
        <end position="344"/>
    </location>
</feature>
<dbReference type="AlphaFoldDB" id="A0AA43T6U3"/>
<evidence type="ECO:0000256" key="3">
    <source>
        <dbReference type="ARBA" id="ARBA00022692"/>
    </source>
</evidence>
<dbReference type="GO" id="GO:0042910">
    <property type="term" value="F:xenobiotic transmembrane transporter activity"/>
    <property type="evidence" value="ECO:0007669"/>
    <property type="project" value="InterPro"/>
</dbReference>
<feature type="transmembrane region" description="Helical" evidence="6">
    <location>
        <begin position="174"/>
        <end position="199"/>
    </location>
</feature>
<dbReference type="Proteomes" id="UP001161916">
    <property type="component" value="Unassembled WGS sequence"/>
</dbReference>
<keyword evidence="5 6" id="KW-0472">Membrane</keyword>
<evidence type="ECO:0000313" key="9">
    <source>
        <dbReference type="Proteomes" id="UP001161916"/>
    </source>
</evidence>
<protein>
    <submittedName>
        <fullName evidence="7">MATE family efflux transporter</fullName>
    </submittedName>
</protein>
<reference evidence="7" key="1">
    <citation type="submission" date="2022-09" db="EMBL/GenBank/DDBJ databases">
        <authorList>
            <person name="Orihara K."/>
        </authorList>
    </citation>
    <scope>NUCLEOTIDE SEQUENCE</scope>
    <source>
        <strain evidence="8">YIT 13057</strain>
        <strain evidence="7">YIT 13062</strain>
    </source>
</reference>
<name>A0AA43T6U3_9BIFI</name>
<feature type="transmembrane region" description="Helical" evidence="6">
    <location>
        <begin position="356"/>
        <end position="380"/>
    </location>
</feature>
<feature type="transmembrane region" description="Helical" evidence="6">
    <location>
        <begin position="289"/>
        <end position="311"/>
    </location>
</feature>
<evidence type="ECO:0000256" key="1">
    <source>
        <dbReference type="ARBA" id="ARBA00004141"/>
    </source>
</evidence>
<evidence type="ECO:0000313" key="8">
    <source>
        <dbReference type="EMBL" id="MDH7899965.1"/>
    </source>
</evidence>
<feature type="transmembrane region" description="Helical" evidence="6">
    <location>
        <begin position="145"/>
        <end position="162"/>
    </location>
</feature>
<dbReference type="EMBL" id="JAOPMH010000008">
    <property type="protein sequence ID" value="MDH7890521.1"/>
    <property type="molecule type" value="Genomic_DNA"/>
</dbReference>
<feature type="transmembrane region" description="Helical" evidence="6">
    <location>
        <begin position="392"/>
        <end position="411"/>
    </location>
</feature>
<feature type="transmembrane region" description="Helical" evidence="6">
    <location>
        <begin position="423"/>
        <end position="444"/>
    </location>
</feature>
<proteinExistence type="inferred from homology"/>
<sequence>MTTSTSQNTHETDTANNASCTTISTILTLAIPTFGQLIAEPAFVLIDTAIVGHIGGQALAGLSVGSTIVLTVVGLCVFLAYSTTTQVGRLLGAGKRSEGLEAGIDGLWLAGIIGVVVSVALFVIARPLCTAMGAQGSVLHNAVDYVRAVVFGIPGMLLVYAANGIFRGLQKVRITLIAAMVGAILNTLLDLLFILGFGWGVFGSGVATLISQWLMAVVLIVPAVLWTRAEGARLRPRLSGVLNSAGDGAVLFLRTLALRACLVANVVLATHMGVEVLAAYQVVNSSWNFVLNMLDAIGIAGQTLVAAQIGARKEDEAMRLTRIAGKAGLCGGTVIGIGLMIAGWCASPLFSQSTEIQHLLTVGMMVVGMTLPLAGWMWAVDGILIGAGDYRYLALTCAATAAIYVPCLAAIGRICDAIQASSALRMALLWLAVNLLFVGLRAIFNGFRIGTSTWLHIRMHLLSAVK</sequence>
<keyword evidence="4 6" id="KW-1133">Transmembrane helix</keyword>
<dbReference type="Pfam" id="PF01554">
    <property type="entry name" value="MatE"/>
    <property type="match status" value="2"/>
</dbReference>
<feature type="transmembrane region" description="Helical" evidence="6">
    <location>
        <begin position="102"/>
        <end position="125"/>
    </location>
</feature>
<comment type="caution">
    <text evidence="7">The sequence shown here is derived from an EMBL/GenBank/DDBJ whole genome shotgun (WGS) entry which is preliminary data.</text>
</comment>
<feature type="transmembrane region" description="Helical" evidence="6">
    <location>
        <begin position="58"/>
        <end position="81"/>
    </location>
</feature>
<dbReference type="GO" id="GO:0015297">
    <property type="term" value="F:antiporter activity"/>
    <property type="evidence" value="ECO:0007669"/>
    <property type="project" value="InterPro"/>
</dbReference>
<feature type="transmembrane region" description="Helical" evidence="6">
    <location>
        <begin position="205"/>
        <end position="227"/>
    </location>
</feature>
<evidence type="ECO:0000256" key="6">
    <source>
        <dbReference type="SAM" id="Phobius"/>
    </source>
</evidence>
<reference evidence="7" key="2">
    <citation type="journal article" date="2023" name="Gut Microbes">
        <title>Characterization of Bifidobacterium kashiwanohense that utilizes both milk- and plant-derived oligosaccharides.</title>
        <authorList>
            <person name="Orihara K."/>
            <person name="Yahagi K."/>
            <person name="Saito Y."/>
            <person name="Watanabe Y."/>
            <person name="Sasai T."/>
            <person name="Hara T."/>
            <person name="Tsukuda N."/>
            <person name="Oki K."/>
            <person name="Fujimoto J."/>
            <person name="Matsuki T."/>
        </authorList>
    </citation>
    <scope>NUCLEOTIDE SEQUENCE</scope>
    <source>
        <strain evidence="8">YIT 13057</strain>
        <strain evidence="7">YIT 13062</strain>
    </source>
</reference>
<comment type="subcellular location">
    <subcellularLocation>
        <location evidence="1">Membrane</location>
        <topology evidence="1">Multi-pass membrane protein</topology>
    </subcellularLocation>
</comment>
<dbReference type="Proteomes" id="UP001157379">
    <property type="component" value="Unassembled WGS sequence"/>
</dbReference>
<organism evidence="7 9">
    <name type="scientific">Bifidobacterium catenulatum subsp. kashiwanohense</name>
    <dbReference type="NCBI Taxonomy" id="630129"/>
    <lineage>
        <taxon>Bacteria</taxon>
        <taxon>Bacillati</taxon>
        <taxon>Actinomycetota</taxon>
        <taxon>Actinomycetes</taxon>
        <taxon>Bifidobacteriales</taxon>
        <taxon>Bifidobacteriaceae</taxon>
        <taxon>Bifidobacterium</taxon>
    </lineage>
</organism>
<evidence type="ECO:0000256" key="4">
    <source>
        <dbReference type="ARBA" id="ARBA00022989"/>
    </source>
</evidence>
<dbReference type="EMBL" id="JAOPMD010000015">
    <property type="protein sequence ID" value="MDH7899965.1"/>
    <property type="molecule type" value="Genomic_DNA"/>
</dbReference>
<dbReference type="RefSeq" id="WP_033500988.1">
    <property type="nucleotide sequence ID" value="NZ_CP026729.1"/>
</dbReference>
<evidence type="ECO:0000256" key="5">
    <source>
        <dbReference type="ARBA" id="ARBA00023136"/>
    </source>
</evidence>
<dbReference type="GO" id="GO:0005886">
    <property type="term" value="C:plasma membrane"/>
    <property type="evidence" value="ECO:0007669"/>
    <property type="project" value="TreeGrafter"/>
</dbReference>
<dbReference type="InterPro" id="IPR044644">
    <property type="entry name" value="DinF-like"/>
</dbReference>
<dbReference type="NCBIfam" id="TIGR00797">
    <property type="entry name" value="matE"/>
    <property type="match status" value="1"/>
</dbReference>